<gene>
    <name evidence="4" type="ORF">C1H84_16840</name>
</gene>
<evidence type="ECO:0000256" key="2">
    <source>
        <dbReference type="PROSITE-ProRule" id="PRU00169"/>
    </source>
</evidence>
<dbReference type="EMBL" id="POAF01000011">
    <property type="protein sequence ID" value="RBL98905.1"/>
    <property type="molecule type" value="Genomic_DNA"/>
</dbReference>
<dbReference type="GO" id="GO:0003677">
    <property type="term" value="F:DNA binding"/>
    <property type="evidence" value="ECO:0007669"/>
    <property type="project" value="UniProtKB-KW"/>
</dbReference>
<dbReference type="AlphaFoldDB" id="A0A365Y8A0"/>
<evidence type="ECO:0000256" key="1">
    <source>
        <dbReference type="ARBA" id="ARBA00023125"/>
    </source>
</evidence>
<reference evidence="4 5" key="1">
    <citation type="submission" date="2018-01" db="EMBL/GenBank/DDBJ databases">
        <title>Glutamicibacter soli strain NHPC-3 Whole genome sequence and assembly.</title>
        <authorList>
            <person name="Choudhury P."/>
            <person name="Gupta D."/>
            <person name="Sengupta K."/>
            <person name="Jawed A."/>
            <person name="Sultana N."/>
            <person name="Saha P."/>
        </authorList>
    </citation>
    <scope>NUCLEOTIDE SEQUENCE [LARGE SCALE GENOMIC DNA]</scope>
    <source>
        <strain evidence="4 5">NHPC-3</strain>
    </source>
</reference>
<dbReference type="InterPro" id="IPR036388">
    <property type="entry name" value="WH-like_DNA-bd_sf"/>
</dbReference>
<evidence type="ECO:0000313" key="4">
    <source>
        <dbReference type="EMBL" id="RBL98905.1"/>
    </source>
</evidence>
<dbReference type="InterPro" id="IPR001789">
    <property type="entry name" value="Sig_transdc_resp-reg_receiver"/>
</dbReference>
<accession>A0A365Y8A0</accession>
<protein>
    <recommendedName>
        <fullName evidence="3">Response regulatory domain-containing protein</fullName>
    </recommendedName>
</protein>
<dbReference type="InterPro" id="IPR016032">
    <property type="entry name" value="Sig_transdc_resp-reg_C-effctor"/>
</dbReference>
<dbReference type="Pfam" id="PF00196">
    <property type="entry name" value="GerE"/>
    <property type="match status" value="1"/>
</dbReference>
<evidence type="ECO:0000259" key="3">
    <source>
        <dbReference type="PROSITE" id="PS50110"/>
    </source>
</evidence>
<dbReference type="PROSITE" id="PS50110">
    <property type="entry name" value="RESPONSE_REGULATORY"/>
    <property type="match status" value="1"/>
</dbReference>
<evidence type="ECO:0000313" key="5">
    <source>
        <dbReference type="Proteomes" id="UP000252167"/>
    </source>
</evidence>
<feature type="domain" description="Response regulatory" evidence="3">
    <location>
        <begin position="15"/>
        <end position="131"/>
    </location>
</feature>
<keyword evidence="1" id="KW-0238">DNA-binding</keyword>
<dbReference type="InterPro" id="IPR011006">
    <property type="entry name" value="CheY-like_superfamily"/>
</dbReference>
<keyword evidence="5" id="KW-1185">Reference proteome</keyword>
<dbReference type="Gene3D" id="1.10.10.10">
    <property type="entry name" value="Winged helix-like DNA-binding domain superfamily/Winged helix DNA-binding domain"/>
    <property type="match status" value="1"/>
</dbReference>
<dbReference type="PANTHER" id="PTHR45566:SF1">
    <property type="entry name" value="HTH-TYPE TRANSCRIPTIONAL REGULATOR YHJB-RELATED"/>
    <property type="match status" value="1"/>
</dbReference>
<dbReference type="GO" id="GO:0006355">
    <property type="term" value="P:regulation of DNA-templated transcription"/>
    <property type="evidence" value="ECO:0007669"/>
    <property type="project" value="InterPro"/>
</dbReference>
<dbReference type="InterPro" id="IPR051015">
    <property type="entry name" value="EvgA-like"/>
</dbReference>
<dbReference type="SUPFAM" id="SSF52172">
    <property type="entry name" value="CheY-like"/>
    <property type="match status" value="1"/>
</dbReference>
<dbReference type="RefSeq" id="WP_113608057.1">
    <property type="nucleotide sequence ID" value="NZ_POAF01000011.1"/>
</dbReference>
<dbReference type="Gene3D" id="3.40.50.2300">
    <property type="match status" value="1"/>
</dbReference>
<dbReference type="InterPro" id="IPR000792">
    <property type="entry name" value="Tscrpt_reg_LuxR_C"/>
</dbReference>
<comment type="caution">
    <text evidence="4">The sequence shown here is derived from an EMBL/GenBank/DDBJ whole genome shotgun (WGS) entry which is preliminary data.</text>
</comment>
<name>A0A365Y8A0_9MICC</name>
<comment type="caution">
    <text evidence="2">Lacks conserved residue(s) required for the propagation of feature annotation.</text>
</comment>
<dbReference type="SUPFAM" id="SSF46894">
    <property type="entry name" value="C-terminal effector domain of the bipartite response regulators"/>
    <property type="match status" value="1"/>
</dbReference>
<dbReference type="SMART" id="SM00421">
    <property type="entry name" value="HTH_LUXR"/>
    <property type="match status" value="1"/>
</dbReference>
<proteinExistence type="predicted"/>
<dbReference type="PANTHER" id="PTHR45566">
    <property type="entry name" value="HTH-TYPE TRANSCRIPTIONAL REGULATOR YHJB-RELATED"/>
    <property type="match status" value="1"/>
</dbReference>
<organism evidence="4 5">
    <name type="scientific">Glutamicibacter soli</name>
    <dbReference type="NCBI Taxonomy" id="453836"/>
    <lineage>
        <taxon>Bacteria</taxon>
        <taxon>Bacillati</taxon>
        <taxon>Actinomycetota</taxon>
        <taxon>Actinomycetes</taxon>
        <taxon>Micrococcales</taxon>
        <taxon>Micrococcaceae</taxon>
        <taxon>Glutamicibacter</taxon>
    </lineage>
</organism>
<dbReference type="Proteomes" id="UP000252167">
    <property type="component" value="Unassembled WGS sequence"/>
</dbReference>
<sequence length="240" mass="26036">MDNDQFPAAAVPKTRIHLVDADAFSRSAIISQLGETSDLIVESHYDTVAEALSQKEFQTPDMLLINSENNDPMSNQGINAAVRDLSRCKVALLTLGSSMQTLNDAYESGIAGVISKRMVSAGLATYVRAIAEGYWVFMRPEAGGPTGGYPLREGIYKSYIRNLSPLSYDILRHVALGLTNAQIARRVLVSEGTVKKRLTDMCFELGISKRVHLTVIACDAGVVRAKDLLSLNPEESGSTV</sequence>
<dbReference type="GO" id="GO:0000160">
    <property type="term" value="P:phosphorelay signal transduction system"/>
    <property type="evidence" value="ECO:0007669"/>
    <property type="project" value="InterPro"/>
</dbReference>